<organism evidence="2 3">
    <name type="scientific">Aspergillus fumigatiaffinis</name>
    <dbReference type="NCBI Taxonomy" id="340414"/>
    <lineage>
        <taxon>Eukaryota</taxon>
        <taxon>Fungi</taxon>
        <taxon>Dikarya</taxon>
        <taxon>Ascomycota</taxon>
        <taxon>Pezizomycotina</taxon>
        <taxon>Eurotiomycetes</taxon>
        <taxon>Eurotiomycetidae</taxon>
        <taxon>Eurotiales</taxon>
        <taxon>Aspergillaceae</taxon>
        <taxon>Aspergillus</taxon>
        <taxon>Aspergillus subgen. Fumigati</taxon>
    </lineage>
</organism>
<sequence>MKTTVFATCLLAALSPIVSGWRLQLYSGEVYQGEFLDRSGSTGTDCTNLARKYKNKAMSMKWDSDVWYGDCDVYLYHRDGCNAELARSIGGDWNVPRFSSDVARKINSYRVDC</sequence>
<dbReference type="Proteomes" id="UP000653565">
    <property type="component" value="Unassembled WGS sequence"/>
</dbReference>
<reference evidence="2" key="1">
    <citation type="journal article" date="2020" name="bioRxiv">
        <title>Genomic and phenotypic heterogeneity of clinical isolates of the human pathogens Aspergillus fumigatus, Aspergillus lentulus and Aspergillus fumigatiaffinis.</title>
        <authorList>
            <person name="dos Santos R.A.C."/>
            <person name="Steenwyk J.L."/>
            <person name="Rivero-Menendez O."/>
            <person name="Mead M.E."/>
            <person name="Silva L.P."/>
            <person name="Bastos R.W."/>
            <person name="Alastruey-Izquierdo A."/>
            <person name="Goldman G.H."/>
            <person name="Rokas A."/>
        </authorList>
    </citation>
    <scope>NUCLEOTIDE SEQUENCE</scope>
    <source>
        <strain evidence="2">CNM-CM6805</strain>
    </source>
</reference>
<keyword evidence="3" id="KW-1185">Reference proteome</keyword>
<dbReference type="EMBL" id="JAAAPX010000009">
    <property type="protein sequence ID" value="KAF4243930.1"/>
    <property type="molecule type" value="Genomic_DNA"/>
</dbReference>
<comment type="caution">
    <text evidence="2">The sequence shown here is derived from an EMBL/GenBank/DDBJ whole genome shotgun (WGS) entry which is preliminary data.</text>
</comment>
<accession>A0A8H4HEH6</accession>
<name>A0A8H4HEH6_9EURO</name>
<protein>
    <recommendedName>
        <fullName evidence="4">Beta/gamma crystallin 'Greek key' domain-containing protein</fullName>
    </recommendedName>
</protein>
<gene>
    <name evidence="2" type="ORF">CNMCM6805_010441</name>
</gene>
<feature type="signal peptide" evidence="1">
    <location>
        <begin position="1"/>
        <end position="20"/>
    </location>
</feature>
<dbReference type="AlphaFoldDB" id="A0A8H4HEH6"/>
<proteinExistence type="predicted"/>
<evidence type="ECO:0000313" key="2">
    <source>
        <dbReference type="EMBL" id="KAF4243930.1"/>
    </source>
</evidence>
<reference evidence="2" key="2">
    <citation type="submission" date="2020-04" db="EMBL/GenBank/DDBJ databases">
        <authorList>
            <person name="Santos R.A.C."/>
            <person name="Steenwyk J.L."/>
            <person name="Rivero-Menendez O."/>
            <person name="Mead M.E."/>
            <person name="Silva L.P."/>
            <person name="Bastos R.W."/>
            <person name="Alastruey-Izquierdo A."/>
            <person name="Goldman G.H."/>
            <person name="Rokas A."/>
        </authorList>
    </citation>
    <scope>NUCLEOTIDE SEQUENCE</scope>
    <source>
        <strain evidence="2">CNM-CM6805</strain>
    </source>
</reference>
<keyword evidence="1" id="KW-0732">Signal</keyword>
<evidence type="ECO:0008006" key="4">
    <source>
        <dbReference type="Google" id="ProtNLM"/>
    </source>
</evidence>
<feature type="chain" id="PRO_5034462945" description="Beta/gamma crystallin 'Greek key' domain-containing protein" evidence="1">
    <location>
        <begin position="21"/>
        <end position="113"/>
    </location>
</feature>
<evidence type="ECO:0000256" key="1">
    <source>
        <dbReference type="SAM" id="SignalP"/>
    </source>
</evidence>
<evidence type="ECO:0000313" key="3">
    <source>
        <dbReference type="Proteomes" id="UP000653565"/>
    </source>
</evidence>